<dbReference type="Gene3D" id="2.120.10.30">
    <property type="entry name" value="TolB, C-terminal domain"/>
    <property type="match status" value="1"/>
</dbReference>
<proteinExistence type="predicted"/>
<dbReference type="Pfam" id="PF07676">
    <property type="entry name" value="PD40"/>
    <property type="match status" value="1"/>
</dbReference>
<evidence type="ECO:0000256" key="1">
    <source>
        <dbReference type="SAM" id="MobiDB-lite"/>
    </source>
</evidence>
<protein>
    <submittedName>
        <fullName evidence="3">Related to dipeptidyl aminopeptidases/acylaminoacyl-peptidases</fullName>
    </submittedName>
</protein>
<name>A0A1L7SNR5_FUSMA</name>
<dbReference type="GO" id="GO:0008236">
    <property type="term" value="F:serine-type peptidase activity"/>
    <property type="evidence" value="ECO:0007669"/>
    <property type="project" value="InterPro"/>
</dbReference>
<dbReference type="VEuPathDB" id="FungiDB:FMAN_01641"/>
<dbReference type="SUPFAM" id="SSF82171">
    <property type="entry name" value="DPP6 N-terminal domain-like"/>
    <property type="match status" value="1"/>
</dbReference>
<accession>A0A1L7SNR5</accession>
<dbReference type="PANTHER" id="PTHR43056:SF5">
    <property type="entry name" value="PEPTIDASE S9 PROLYL OLIGOPEPTIDASE CATALYTIC DOMAIN-CONTAINING PROTEIN"/>
    <property type="match status" value="1"/>
</dbReference>
<gene>
    <name evidence="3" type="ORF">FMAN_01641</name>
</gene>
<dbReference type="InterPro" id="IPR011042">
    <property type="entry name" value="6-blade_b-propeller_TolB-like"/>
</dbReference>
<keyword evidence="3" id="KW-0378">Hydrolase</keyword>
<keyword evidence="4" id="KW-1185">Reference proteome</keyword>
<dbReference type="Proteomes" id="UP000184255">
    <property type="component" value="Unassembled WGS sequence"/>
</dbReference>
<dbReference type="GeneID" id="65080913"/>
<dbReference type="PANTHER" id="PTHR43056">
    <property type="entry name" value="PEPTIDASE S9 PROLYL OLIGOPEPTIDASE"/>
    <property type="match status" value="1"/>
</dbReference>
<dbReference type="GO" id="GO:0004177">
    <property type="term" value="F:aminopeptidase activity"/>
    <property type="evidence" value="ECO:0007669"/>
    <property type="project" value="UniProtKB-KW"/>
</dbReference>
<organism evidence="3 4">
    <name type="scientific">Fusarium mangiferae</name>
    <name type="common">Mango malformation disease fungus</name>
    <dbReference type="NCBI Taxonomy" id="192010"/>
    <lineage>
        <taxon>Eukaryota</taxon>
        <taxon>Fungi</taxon>
        <taxon>Dikarya</taxon>
        <taxon>Ascomycota</taxon>
        <taxon>Pezizomycotina</taxon>
        <taxon>Sordariomycetes</taxon>
        <taxon>Hypocreomycetidae</taxon>
        <taxon>Hypocreales</taxon>
        <taxon>Nectriaceae</taxon>
        <taxon>Fusarium</taxon>
        <taxon>Fusarium fujikuroi species complex</taxon>
    </lineage>
</organism>
<reference evidence="4" key="1">
    <citation type="journal article" date="2016" name="Genome Biol. Evol.">
        <title>Comparative 'omics' of the Fusarium fujikuroi species complex highlights differences in genetic potential and metabolite synthesis.</title>
        <authorList>
            <person name="Niehaus E.-M."/>
            <person name="Muensterkoetter M."/>
            <person name="Proctor R.H."/>
            <person name="Brown D.W."/>
            <person name="Sharon A."/>
            <person name="Idan Y."/>
            <person name="Oren-Young L."/>
            <person name="Sieber C.M."/>
            <person name="Novak O."/>
            <person name="Pencik A."/>
            <person name="Tarkowska D."/>
            <person name="Hromadova K."/>
            <person name="Freeman S."/>
            <person name="Maymon M."/>
            <person name="Elazar M."/>
            <person name="Youssef S.A."/>
            <person name="El-Shabrawy E.S.M."/>
            <person name="Shalaby A.B.A."/>
            <person name="Houterman P."/>
            <person name="Brock N.L."/>
            <person name="Burkhardt I."/>
            <person name="Tsavkelova E.A."/>
            <person name="Dickschat J.S."/>
            <person name="Galuszka P."/>
            <person name="Gueldener U."/>
            <person name="Tudzynski B."/>
        </authorList>
    </citation>
    <scope>NUCLEOTIDE SEQUENCE [LARGE SCALE GENOMIC DNA]</scope>
    <source>
        <strain evidence="4">MRC7560</strain>
    </source>
</reference>
<evidence type="ECO:0000313" key="4">
    <source>
        <dbReference type="Proteomes" id="UP000184255"/>
    </source>
</evidence>
<sequence>MSGTTSTTTTKKTAPYGDWESPISVDSIVSKNRRLSSPRANPKSGRAFYTESREDGSTTIVEILKDTIKDILPSEYSAKNSVYEYGGSTYAVLPDDRIIFSNKGDTVHILNPDSKEVSELTGHPNLRYSNFEANLTSPWVLANQEDHEHDTPDGVRNYIVAINTETTEVKRILDTADFYYEPSFSPDGSKLAWLEWNHPELPFDSARLYTATWNDGSISDISLIAGKDREGVAEPRWGPDGSLFLNKEVGEYRRLYRILPGSDEHVEIKVDGIANAEFGELRWFQGSHTYVPLSDRHLVASPYILGTSRVILIDLESGDWKDIGDSQRLTEVQLDAVARLSNTSVLIVGSGETNAKALYRIDTEGSGQITQVRSSTDDGLPSEFCSKPILKKIHSKGQPERELYGFLWLPHNPDFQAPEGDLPPLIMTSHGGPTSYTGPGLAPRTQYFTSRGFAVLAFNYKGSSAHGRKYREALWGNWGLVDSDDAAEFADNLTSEGVVKSGGVGITGVSAGGYNTLRSLTRHPSTFAGGVCLSGVSDIKRLDDSTHKLESDYTDHLVLQKGVDKSEKDRICRERSPLFEAQKITAPLLLLHGGSDKITPLDQAKEMANAIEKAGGEVELIVVPEEGHGFGQPKNVRLWLEEEEKWWRKTLL</sequence>
<dbReference type="InterPro" id="IPR029058">
    <property type="entry name" value="AB_hydrolase_fold"/>
</dbReference>
<dbReference type="Pfam" id="PF00326">
    <property type="entry name" value="Peptidase_S9"/>
    <property type="match status" value="1"/>
</dbReference>
<dbReference type="Gene3D" id="3.40.50.1820">
    <property type="entry name" value="alpha/beta hydrolase"/>
    <property type="match status" value="1"/>
</dbReference>
<dbReference type="SUPFAM" id="SSF53474">
    <property type="entry name" value="alpha/beta-Hydrolases"/>
    <property type="match status" value="1"/>
</dbReference>
<dbReference type="AlphaFoldDB" id="A0A1L7SNR5"/>
<evidence type="ECO:0000259" key="2">
    <source>
        <dbReference type="Pfam" id="PF00326"/>
    </source>
</evidence>
<dbReference type="InterPro" id="IPR011659">
    <property type="entry name" value="WD40"/>
</dbReference>
<dbReference type="GO" id="GO:0006508">
    <property type="term" value="P:proteolysis"/>
    <property type="evidence" value="ECO:0007669"/>
    <property type="project" value="InterPro"/>
</dbReference>
<comment type="caution">
    <text evidence="3">The sequence shown here is derived from an EMBL/GenBank/DDBJ whole genome shotgun (WGS) entry which is preliminary data.</text>
</comment>
<feature type="region of interest" description="Disordered" evidence="1">
    <location>
        <begin position="1"/>
        <end position="22"/>
    </location>
</feature>
<dbReference type="InterPro" id="IPR001375">
    <property type="entry name" value="Peptidase_S9_cat"/>
</dbReference>
<feature type="domain" description="Peptidase S9 prolyl oligopeptidase catalytic" evidence="2">
    <location>
        <begin position="444"/>
        <end position="651"/>
    </location>
</feature>
<keyword evidence="3" id="KW-0031">Aminopeptidase</keyword>
<keyword evidence="3" id="KW-0645">Protease</keyword>
<dbReference type="RefSeq" id="XP_041676983.1">
    <property type="nucleotide sequence ID" value="XM_041821245.1"/>
</dbReference>
<feature type="compositionally biased region" description="Low complexity" evidence="1">
    <location>
        <begin position="1"/>
        <end position="13"/>
    </location>
</feature>
<dbReference type="EMBL" id="FCQH01000001">
    <property type="protein sequence ID" value="CVK84712.1"/>
    <property type="molecule type" value="Genomic_DNA"/>
</dbReference>
<dbReference type="InterPro" id="IPR050585">
    <property type="entry name" value="Xaa-Pro_dipeptidyl-ppase/CocE"/>
</dbReference>
<evidence type="ECO:0000313" key="3">
    <source>
        <dbReference type="EMBL" id="CVK84712.1"/>
    </source>
</evidence>